<reference evidence="1" key="1">
    <citation type="submission" date="2021-01" db="EMBL/GenBank/DDBJ databases">
        <authorList>
            <consortium name="Genoscope - CEA"/>
            <person name="William W."/>
        </authorList>
    </citation>
    <scope>NUCLEOTIDE SEQUENCE</scope>
</reference>
<dbReference type="EMBL" id="HG994366">
    <property type="protein sequence ID" value="CAF1920455.1"/>
    <property type="molecule type" value="Genomic_DNA"/>
</dbReference>
<evidence type="ECO:0000313" key="1">
    <source>
        <dbReference type="EMBL" id="CAF1920455.1"/>
    </source>
</evidence>
<organism evidence="1">
    <name type="scientific">Brassica napus</name>
    <name type="common">Rape</name>
    <dbReference type="NCBI Taxonomy" id="3708"/>
    <lineage>
        <taxon>Eukaryota</taxon>
        <taxon>Viridiplantae</taxon>
        <taxon>Streptophyta</taxon>
        <taxon>Embryophyta</taxon>
        <taxon>Tracheophyta</taxon>
        <taxon>Spermatophyta</taxon>
        <taxon>Magnoliopsida</taxon>
        <taxon>eudicotyledons</taxon>
        <taxon>Gunneridae</taxon>
        <taxon>Pentapetalae</taxon>
        <taxon>rosids</taxon>
        <taxon>malvids</taxon>
        <taxon>Brassicales</taxon>
        <taxon>Brassicaceae</taxon>
        <taxon>Brassiceae</taxon>
        <taxon>Brassica</taxon>
    </lineage>
</organism>
<dbReference type="AlphaFoldDB" id="A0A816KH02"/>
<sequence length="153" mass="17239">MGVVAGGETISTHVVRDLRNELEVASSEETRSLGKIPSDEYNKVFEILLHQILEELKQLNVKSAPPPEVPPMKTHDWETPYLENTHTIMGTVAGLLATVALTGAATRARKFMDGGAITEQTRRGGMIEQRRRGRVMEKRRGIETPRGERHWRR</sequence>
<protein>
    <submittedName>
        <fullName evidence="1">(rape) hypothetical protein</fullName>
    </submittedName>
</protein>
<accession>A0A816KH02</accession>
<dbReference type="Proteomes" id="UP001295469">
    <property type="component" value="Chromosome C02"/>
</dbReference>
<gene>
    <name evidence="1" type="ORF">DARMORV10_C02P55150.1</name>
</gene>
<proteinExistence type="predicted"/>
<name>A0A816KH02_BRANA</name>